<dbReference type="EMBL" id="CZBV01000004">
    <property type="protein sequence ID" value="CUQ86100.1"/>
    <property type="molecule type" value="Genomic_DNA"/>
</dbReference>
<organism evidence="1 2">
    <name type="scientific">Lachnospira eligens</name>
    <dbReference type="NCBI Taxonomy" id="39485"/>
    <lineage>
        <taxon>Bacteria</taxon>
        <taxon>Bacillati</taxon>
        <taxon>Bacillota</taxon>
        <taxon>Clostridia</taxon>
        <taxon>Lachnospirales</taxon>
        <taxon>Lachnospiraceae</taxon>
        <taxon>Lachnospira</taxon>
    </lineage>
</organism>
<accession>A0A174ZS81</accession>
<reference evidence="1 2" key="1">
    <citation type="submission" date="2015-09" db="EMBL/GenBank/DDBJ databases">
        <authorList>
            <consortium name="Pathogen Informatics"/>
        </authorList>
    </citation>
    <scope>NUCLEOTIDE SEQUENCE [LARGE SCALE GENOMIC DNA]</scope>
    <source>
        <strain evidence="1 2">2789STDY5834878</strain>
    </source>
</reference>
<name>A0A174ZS81_9FIRM</name>
<dbReference type="RefSeq" id="WP_055287278.1">
    <property type="nucleotide sequence ID" value="NZ_CABIXW010000004.1"/>
</dbReference>
<dbReference type="AlphaFoldDB" id="A0A174ZS81"/>
<proteinExistence type="predicted"/>
<gene>
    <name evidence="1" type="ORF">ERS852492_01774</name>
</gene>
<sequence>MASGDLIVKVADKDTLDRTYANTNAILAAVGEDVRIKGVKRYGMKINKNDSNPATRCTYLFDAVGMTPAAMNYSAGRFDFGDWGNVFFVKNNYPAMVKYDGTEDYKLDPNDHTKKADGKTASDVSNTAYGGNAMSVFDGSGDKGKIWLSQFEVGNYEYMIISNVQYDESYNDDAYVREDGSHADKLYFPMFGGSYDGTRIRSLAGQALMYNTNASTEIARAKANGAGWNIGSWSKRNLLNCMLKIMSKTDNSQTAFGQGQTSGYVNDASQNYGHLATGTLKDKGQFFGYNDTTHEVKVFYMEKPWGNRWDRINGLLMVGGEILAKMTPPYNLTGKDFEKVGITFTSSGNGYQKGTKSSRFGRIVNSIGGSSSTYTCDYFWWNAGITAVALVGGYCSNGESCGADYLYLNFSAGSANWAVGASVFLEQPIAA</sequence>
<protein>
    <submittedName>
        <fullName evidence="1">Uncharacterized protein</fullName>
    </submittedName>
</protein>
<evidence type="ECO:0000313" key="1">
    <source>
        <dbReference type="EMBL" id="CUQ86100.1"/>
    </source>
</evidence>
<dbReference type="Proteomes" id="UP000095780">
    <property type="component" value="Unassembled WGS sequence"/>
</dbReference>
<evidence type="ECO:0000313" key="2">
    <source>
        <dbReference type="Proteomes" id="UP000095780"/>
    </source>
</evidence>